<sequence length="685" mass="78426">MDVEADSRGCPTCKGLAQTALLNVSTIFESAQKTFCHGCLFLQMTINFTHVDIYPGRELRGNHLVLLNWNFWGPEYLLTLPRAPNLVRMRKEDCFIEAYKEEVLKTISGDTGTVECFEKVAGWLNECEENHTLCKTERKINAPLPTRVLDVLADGVRLLETQGQIEKYVCLSHRWIEGHTTRTTTSNLEQRKIAIVWNELPKTYQDAIVFTRRLGLRYLWIDSLCIIQGTDSDDWSIEAPKMGQYYRDAYVTISAGSAVEVGDGCFKETSKGKMLNVRSHPSPSEPPTEWVARLRKPLFHEGSPLHYRGWVYQEHLLSARVVHFGDEVVWECAQVTKCECGHFPLNSTEYDNRGLGPIWSGMKPDIGESYPQYGRKRAHLAALHTRPELLQHRWYDMVGQYTRRKLTYDSDIFPALAGLAKQMMVVRKSSYFAGLWKDSMSVDLLWRCRCPSDYSRPREWRAPTWSWAASKSPVDYYHLVTYMDIETATLGYTILENFLEFTDVTCVPVSPSDCTMSLKSATLSLRGPLFTTNTSWLLSVNPPPEDEKALKAAMMDRCDELNALFVPTLGKPVEDINFSPWSRNISDRGKHLTVDLHVPIMIEREESQMEARELEFWPDVIEPDVLAVEEKDIFCLLAAKTQRGFLSLVLRRKGFGEDIVYERIGLLRHQQPLRDNLPKCGLTLV</sequence>
<evidence type="ECO:0000313" key="3">
    <source>
        <dbReference type="Proteomes" id="UP000235786"/>
    </source>
</evidence>
<dbReference type="InterPro" id="IPR010730">
    <property type="entry name" value="HET"/>
</dbReference>
<reference evidence="2 3" key="1">
    <citation type="submission" date="2016-04" db="EMBL/GenBank/DDBJ databases">
        <title>A degradative enzymes factory behind the ericoid mycorrhizal symbiosis.</title>
        <authorList>
            <consortium name="DOE Joint Genome Institute"/>
            <person name="Martino E."/>
            <person name="Morin E."/>
            <person name="Grelet G."/>
            <person name="Kuo A."/>
            <person name="Kohler A."/>
            <person name="Daghino S."/>
            <person name="Barry K."/>
            <person name="Choi C."/>
            <person name="Cichocki N."/>
            <person name="Clum A."/>
            <person name="Copeland A."/>
            <person name="Hainaut M."/>
            <person name="Haridas S."/>
            <person name="Labutti K."/>
            <person name="Lindquist E."/>
            <person name="Lipzen A."/>
            <person name="Khouja H.-R."/>
            <person name="Murat C."/>
            <person name="Ohm R."/>
            <person name="Olson A."/>
            <person name="Spatafora J."/>
            <person name="Veneault-Fourrey C."/>
            <person name="Henrissat B."/>
            <person name="Grigoriev I."/>
            <person name="Martin F."/>
            <person name="Perotto S."/>
        </authorList>
    </citation>
    <scope>NUCLEOTIDE SEQUENCE [LARGE SCALE GENOMIC DNA]</scope>
    <source>
        <strain evidence="2 3">F</strain>
    </source>
</reference>
<feature type="domain" description="Heterokaryon incompatibility" evidence="1">
    <location>
        <begin position="168"/>
        <end position="314"/>
    </location>
</feature>
<protein>
    <submittedName>
        <fullName evidence="2">HET-domain-containing protein</fullName>
    </submittedName>
</protein>
<dbReference type="PANTHER" id="PTHR33112:SF13">
    <property type="entry name" value="HETEROKARYON INCOMPATIBILITY DOMAIN-CONTAINING PROTEIN"/>
    <property type="match status" value="1"/>
</dbReference>
<name>A0A2J6RP36_HYAVF</name>
<keyword evidence="3" id="KW-1185">Reference proteome</keyword>
<dbReference type="Pfam" id="PF06985">
    <property type="entry name" value="HET"/>
    <property type="match status" value="1"/>
</dbReference>
<accession>A0A2J6RP36</accession>
<dbReference type="Proteomes" id="UP000235786">
    <property type="component" value="Unassembled WGS sequence"/>
</dbReference>
<dbReference type="EMBL" id="KZ613945">
    <property type="protein sequence ID" value="PMD40285.1"/>
    <property type="molecule type" value="Genomic_DNA"/>
</dbReference>
<dbReference type="AlphaFoldDB" id="A0A2J6RP36"/>
<dbReference type="STRING" id="1149755.A0A2J6RP36"/>
<organism evidence="2 3">
    <name type="scientific">Hyaloscypha variabilis (strain UAMH 11265 / GT02V1 / F)</name>
    <name type="common">Meliniomyces variabilis</name>
    <dbReference type="NCBI Taxonomy" id="1149755"/>
    <lineage>
        <taxon>Eukaryota</taxon>
        <taxon>Fungi</taxon>
        <taxon>Dikarya</taxon>
        <taxon>Ascomycota</taxon>
        <taxon>Pezizomycotina</taxon>
        <taxon>Leotiomycetes</taxon>
        <taxon>Helotiales</taxon>
        <taxon>Hyaloscyphaceae</taxon>
        <taxon>Hyaloscypha</taxon>
        <taxon>Hyaloscypha variabilis</taxon>
    </lineage>
</organism>
<evidence type="ECO:0000313" key="2">
    <source>
        <dbReference type="EMBL" id="PMD40285.1"/>
    </source>
</evidence>
<gene>
    <name evidence="2" type="ORF">L207DRAFT_565783</name>
</gene>
<dbReference type="OrthoDB" id="3562689at2759"/>
<proteinExistence type="predicted"/>
<evidence type="ECO:0000259" key="1">
    <source>
        <dbReference type="Pfam" id="PF06985"/>
    </source>
</evidence>
<dbReference type="PANTHER" id="PTHR33112">
    <property type="entry name" value="DOMAIN PROTEIN, PUTATIVE-RELATED"/>
    <property type="match status" value="1"/>
</dbReference>